<feature type="region of interest" description="Disordered" evidence="1">
    <location>
        <begin position="78"/>
        <end position="129"/>
    </location>
</feature>
<feature type="transmembrane region" description="Helical" evidence="2">
    <location>
        <begin position="157"/>
        <end position="178"/>
    </location>
</feature>
<comment type="caution">
    <text evidence="3">The sequence shown here is derived from an EMBL/GenBank/DDBJ whole genome shotgun (WGS) entry which is preliminary data.</text>
</comment>
<gene>
    <name evidence="3" type="ORF">GUJ93_ZPchr0006g46368</name>
</gene>
<protein>
    <submittedName>
        <fullName evidence="3">Uncharacterized protein</fullName>
    </submittedName>
</protein>
<keyword evidence="4" id="KW-1185">Reference proteome</keyword>
<feature type="region of interest" description="Disordered" evidence="1">
    <location>
        <begin position="44"/>
        <end position="66"/>
    </location>
</feature>
<evidence type="ECO:0000256" key="2">
    <source>
        <dbReference type="SAM" id="Phobius"/>
    </source>
</evidence>
<name>A0A8J5W2T0_ZIZPA</name>
<reference evidence="3" key="1">
    <citation type="journal article" date="2021" name="bioRxiv">
        <title>Whole Genome Assembly and Annotation of Northern Wild Rice, Zizania palustris L., Supports a Whole Genome Duplication in the Zizania Genus.</title>
        <authorList>
            <person name="Haas M."/>
            <person name="Kono T."/>
            <person name="Macchietto M."/>
            <person name="Millas R."/>
            <person name="McGilp L."/>
            <person name="Shao M."/>
            <person name="Duquette J."/>
            <person name="Hirsch C.N."/>
            <person name="Kimball J."/>
        </authorList>
    </citation>
    <scope>NUCLEOTIDE SEQUENCE</scope>
    <source>
        <tissue evidence="3">Fresh leaf tissue</tissue>
    </source>
</reference>
<sequence length="194" mass="20858">MIRIISSNTRVHDTEITDLTAVIKTPCAPLTGTRAPPVTRKYRAHVSGAHRSGGKESKGRGADGGVRVGGGVAVIPHATARTNPSNNDTTHSAAHAPTQANPTRRREKKQKPQCWPVPTLRPSPRTARRTDLEARHLASSASFWRLLARTVAAARRALVVAAAGQVVAVGAAVVRCWYVRCPPRRRRLPIAVAD</sequence>
<evidence type="ECO:0000256" key="1">
    <source>
        <dbReference type="SAM" id="MobiDB-lite"/>
    </source>
</evidence>
<proteinExistence type="predicted"/>
<dbReference type="EMBL" id="JAAALK010000283">
    <property type="protein sequence ID" value="KAG8071299.1"/>
    <property type="molecule type" value="Genomic_DNA"/>
</dbReference>
<evidence type="ECO:0000313" key="3">
    <source>
        <dbReference type="EMBL" id="KAG8071299.1"/>
    </source>
</evidence>
<keyword evidence="2" id="KW-0812">Transmembrane</keyword>
<accession>A0A8J5W2T0</accession>
<dbReference type="Proteomes" id="UP000729402">
    <property type="component" value="Unassembled WGS sequence"/>
</dbReference>
<reference evidence="3" key="2">
    <citation type="submission" date="2021-02" db="EMBL/GenBank/DDBJ databases">
        <authorList>
            <person name="Kimball J.A."/>
            <person name="Haas M.W."/>
            <person name="Macchietto M."/>
            <person name="Kono T."/>
            <person name="Duquette J."/>
            <person name="Shao M."/>
        </authorList>
    </citation>
    <scope>NUCLEOTIDE SEQUENCE</scope>
    <source>
        <tissue evidence="3">Fresh leaf tissue</tissue>
    </source>
</reference>
<organism evidence="3 4">
    <name type="scientific">Zizania palustris</name>
    <name type="common">Northern wild rice</name>
    <dbReference type="NCBI Taxonomy" id="103762"/>
    <lineage>
        <taxon>Eukaryota</taxon>
        <taxon>Viridiplantae</taxon>
        <taxon>Streptophyta</taxon>
        <taxon>Embryophyta</taxon>
        <taxon>Tracheophyta</taxon>
        <taxon>Spermatophyta</taxon>
        <taxon>Magnoliopsida</taxon>
        <taxon>Liliopsida</taxon>
        <taxon>Poales</taxon>
        <taxon>Poaceae</taxon>
        <taxon>BOP clade</taxon>
        <taxon>Oryzoideae</taxon>
        <taxon>Oryzeae</taxon>
        <taxon>Zizaniinae</taxon>
        <taxon>Zizania</taxon>
    </lineage>
</organism>
<evidence type="ECO:0000313" key="4">
    <source>
        <dbReference type="Proteomes" id="UP000729402"/>
    </source>
</evidence>
<feature type="compositionally biased region" description="Polar residues" evidence="1">
    <location>
        <begin position="80"/>
        <end position="102"/>
    </location>
</feature>
<keyword evidence="2" id="KW-1133">Transmembrane helix</keyword>
<keyword evidence="2" id="KW-0472">Membrane</keyword>
<dbReference type="AlphaFoldDB" id="A0A8J5W2T0"/>